<evidence type="ECO:0000313" key="4">
    <source>
        <dbReference type="EMBL" id="RKQ68606.1"/>
    </source>
</evidence>
<keyword evidence="2" id="KW-0472">Membrane</keyword>
<dbReference type="GO" id="GO:0016787">
    <property type="term" value="F:hydrolase activity"/>
    <property type="evidence" value="ECO:0007669"/>
    <property type="project" value="UniProtKB-KW"/>
</dbReference>
<dbReference type="RefSeq" id="WP_220660273.1">
    <property type="nucleotide sequence ID" value="NZ_RBIG01000003.1"/>
</dbReference>
<dbReference type="Gene3D" id="3.40.50.1820">
    <property type="entry name" value="alpha/beta hydrolase"/>
    <property type="match status" value="1"/>
</dbReference>
<comment type="caution">
    <text evidence="4">The sequence shown here is derived from an EMBL/GenBank/DDBJ whole genome shotgun (WGS) entry which is preliminary data.</text>
</comment>
<dbReference type="Proteomes" id="UP000277424">
    <property type="component" value="Unassembled WGS sequence"/>
</dbReference>
<gene>
    <name evidence="4" type="ORF">BCL74_3088</name>
</gene>
<dbReference type="SUPFAM" id="SSF53474">
    <property type="entry name" value="alpha/beta-Hydrolases"/>
    <property type="match status" value="1"/>
</dbReference>
<dbReference type="EMBL" id="RBIG01000003">
    <property type="protein sequence ID" value="RKQ68606.1"/>
    <property type="molecule type" value="Genomic_DNA"/>
</dbReference>
<sequence length="289" mass="31494">MRYRDYDQAGLDAQYNNRALVPDHPAFIEAWEKRSAEARRHLSVDLDLAYGEDPRQRLDFFPAPQRDAPVLAFIHGGYWQALDKAHFSHIAPLFVAAGIAVAVLGYRLAPAQRMTEIAADIRAALAWLYRELPALGGDRSRIHLAGHSAGGHLVSLAATTDWPSIAPELPPGLVRGVCSISGLYDLEPIRLSYLNAALALDEPEAAALSPMATLPAKPSGPQLLAVGGLESAEYHRQQADYAARLRAARHPVQAIVLEGRHHFSAVDALAEPDSSLFEGVLRQILAPRF</sequence>
<dbReference type="InterPro" id="IPR049492">
    <property type="entry name" value="BD-FAE-like_dom"/>
</dbReference>
<dbReference type="PANTHER" id="PTHR48081:SF33">
    <property type="entry name" value="KYNURENINE FORMAMIDASE"/>
    <property type="match status" value="1"/>
</dbReference>
<protein>
    <submittedName>
        <fullName evidence="4">Arylformamidase</fullName>
    </submittedName>
</protein>
<keyword evidence="2" id="KW-0812">Transmembrane</keyword>
<evidence type="ECO:0000256" key="2">
    <source>
        <dbReference type="SAM" id="Phobius"/>
    </source>
</evidence>
<feature type="transmembrane region" description="Helical" evidence="2">
    <location>
        <begin position="87"/>
        <end position="106"/>
    </location>
</feature>
<dbReference type="AlphaFoldDB" id="A0A420WCA8"/>
<name>A0A420WCA8_9PROT</name>
<evidence type="ECO:0000256" key="1">
    <source>
        <dbReference type="ARBA" id="ARBA00022801"/>
    </source>
</evidence>
<keyword evidence="2" id="KW-1133">Transmembrane helix</keyword>
<keyword evidence="1" id="KW-0378">Hydrolase</keyword>
<dbReference type="Pfam" id="PF20434">
    <property type="entry name" value="BD-FAE"/>
    <property type="match status" value="1"/>
</dbReference>
<accession>A0A420WCA8</accession>
<dbReference type="InterPro" id="IPR029058">
    <property type="entry name" value="AB_hydrolase_fold"/>
</dbReference>
<proteinExistence type="predicted"/>
<feature type="domain" description="BD-FAE-like" evidence="3">
    <location>
        <begin position="65"/>
        <end position="161"/>
    </location>
</feature>
<reference evidence="4 5" key="1">
    <citation type="submission" date="2018-10" db="EMBL/GenBank/DDBJ databases">
        <title>Comparative analysis of microorganisms from saline springs in Andes Mountain Range, Colombia.</title>
        <authorList>
            <person name="Rubin E."/>
        </authorList>
    </citation>
    <scope>NUCLEOTIDE SEQUENCE [LARGE SCALE GENOMIC DNA]</scope>
    <source>
        <strain evidence="4 5">USBA 36</strain>
    </source>
</reference>
<dbReference type="PANTHER" id="PTHR48081">
    <property type="entry name" value="AB HYDROLASE SUPERFAMILY PROTEIN C4A8.06C"/>
    <property type="match status" value="1"/>
</dbReference>
<organism evidence="4 5">
    <name type="scientific">Oceanibaculum indicum</name>
    <dbReference type="NCBI Taxonomy" id="526216"/>
    <lineage>
        <taxon>Bacteria</taxon>
        <taxon>Pseudomonadati</taxon>
        <taxon>Pseudomonadota</taxon>
        <taxon>Alphaproteobacteria</taxon>
        <taxon>Rhodospirillales</taxon>
        <taxon>Oceanibaculaceae</taxon>
        <taxon>Oceanibaculum</taxon>
    </lineage>
</organism>
<evidence type="ECO:0000259" key="3">
    <source>
        <dbReference type="Pfam" id="PF20434"/>
    </source>
</evidence>
<dbReference type="InterPro" id="IPR050300">
    <property type="entry name" value="GDXG_lipolytic_enzyme"/>
</dbReference>
<evidence type="ECO:0000313" key="5">
    <source>
        <dbReference type="Proteomes" id="UP000277424"/>
    </source>
</evidence>